<dbReference type="AlphaFoldDB" id="A0A2A4B7Z9"/>
<accession>A0A2A4B7Z9</accession>
<reference evidence="1 2" key="1">
    <citation type="submission" date="2017-09" db="EMBL/GenBank/DDBJ databases">
        <title>Sphingomonas spermidinifaciens 9NM-10, whole genome shotgun sequence.</title>
        <authorList>
            <person name="Feng G."/>
            <person name="Zhu H."/>
        </authorList>
    </citation>
    <scope>NUCLEOTIDE SEQUENCE [LARGE SCALE GENOMIC DNA]</scope>
    <source>
        <strain evidence="1 2">9NM-10</strain>
    </source>
</reference>
<protein>
    <recommendedName>
        <fullName evidence="3">RNA polymerase sigma-70 region 2 domain-containing protein</fullName>
    </recommendedName>
</protein>
<evidence type="ECO:0000313" key="2">
    <source>
        <dbReference type="Proteomes" id="UP000218366"/>
    </source>
</evidence>
<dbReference type="EMBL" id="NWMW01000001">
    <property type="protein sequence ID" value="PCD04082.1"/>
    <property type="molecule type" value="Genomic_DNA"/>
</dbReference>
<comment type="caution">
    <text evidence="1">The sequence shown here is derived from an EMBL/GenBank/DDBJ whole genome shotgun (WGS) entry which is preliminary data.</text>
</comment>
<keyword evidence="2" id="KW-1185">Reference proteome</keyword>
<sequence length="70" mass="8099">MATDVERNDLRPDRREVLLNLVAAYSQPLTRYFHRKTAAPDEVPDLLQEAILRLSRMNDPEAIRERASPP</sequence>
<evidence type="ECO:0008006" key="3">
    <source>
        <dbReference type="Google" id="ProtNLM"/>
    </source>
</evidence>
<proteinExistence type="predicted"/>
<dbReference type="GO" id="GO:0003700">
    <property type="term" value="F:DNA-binding transcription factor activity"/>
    <property type="evidence" value="ECO:0007669"/>
    <property type="project" value="InterPro"/>
</dbReference>
<dbReference type="InterPro" id="IPR013325">
    <property type="entry name" value="RNA_pol_sigma_r2"/>
</dbReference>
<evidence type="ECO:0000313" key="1">
    <source>
        <dbReference type="EMBL" id="PCD04082.1"/>
    </source>
</evidence>
<dbReference type="SUPFAM" id="SSF88946">
    <property type="entry name" value="Sigma2 domain of RNA polymerase sigma factors"/>
    <property type="match status" value="1"/>
</dbReference>
<name>A0A2A4B7Z9_9SPHN</name>
<gene>
    <name evidence="1" type="ORF">COC42_07200</name>
</gene>
<dbReference type="Proteomes" id="UP000218366">
    <property type="component" value="Unassembled WGS sequence"/>
</dbReference>
<organism evidence="1 2">
    <name type="scientific">Sphingomonas spermidinifaciens</name>
    <dbReference type="NCBI Taxonomy" id="1141889"/>
    <lineage>
        <taxon>Bacteria</taxon>
        <taxon>Pseudomonadati</taxon>
        <taxon>Pseudomonadota</taxon>
        <taxon>Alphaproteobacteria</taxon>
        <taxon>Sphingomonadales</taxon>
        <taxon>Sphingomonadaceae</taxon>
        <taxon>Sphingomonas</taxon>
    </lineage>
</organism>
<dbReference type="GO" id="GO:0006352">
    <property type="term" value="P:DNA-templated transcription initiation"/>
    <property type="evidence" value="ECO:0007669"/>
    <property type="project" value="InterPro"/>
</dbReference>